<organism evidence="3 4">
    <name type="scientific">Stachybotrys chlorohalonatus (strain IBT 40285)</name>
    <dbReference type="NCBI Taxonomy" id="1283841"/>
    <lineage>
        <taxon>Eukaryota</taxon>
        <taxon>Fungi</taxon>
        <taxon>Dikarya</taxon>
        <taxon>Ascomycota</taxon>
        <taxon>Pezizomycotina</taxon>
        <taxon>Sordariomycetes</taxon>
        <taxon>Hypocreomycetidae</taxon>
        <taxon>Hypocreales</taxon>
        <taxon>Stachybotryaceae</taxon>
        <taxon>Stachybotrys</taxon>
    </lineage>
</organism>
<dbReference type="InterPro" id="IPR002220">
    <property type="entry name" value="DapA-like"/>
</dbReference>
<accession>A0A084QQJ6</accession>
<protein>
    <recommendedName>
        <fullName evidence="5">Dihydrodipicolinate synthase</fullName>
    </recommendedName>
</protein>
<dbReference type="InterPro" id="IPR013785">
    <property type="entry name" value="Aldolase_TIM"/>
</dbReference>
<dbReference type="SUPFAM" id="SSF51569">
    <property type="entry name" value="Aldolase"/>
    <property type="match status" value="1"/>
</dbReference>
<dbReference type="EMBL" id="KL660471">
    <property type="protein sequence ID" value="KFA66231.1"/>
    <property type="molecule type" value="Genomic_DNA"/>
</dbReference>
<dbReference type="PANTHER" id="PTHR12128">
    <property type="entry name" value="DIHYDRODIPICOLINATE SYNTHASE"/>
    <property type="match status" value="1"/>
</dbReference>
<dbReference type="CDD" id="cd00408">
    <property type="entry name" value="DHDPS-like"/>
    <property type="match status" value="1"/>
</dbReference>
<dbReference type="Pfam" id="PF00701">
    <property type="entry name" value="DHDPS"/>
    <property type="match status" value="1"/>
</dbReference>
<dbReference type="Proteomes" id="UP000028524">
    <property type="component" value="Unassembled WGS sequence"/>
</dbReference>
<dbReference type="PRINTS" id="PR00146">
    <property type="entry name" value="DHPICSNTHASE"/>
</dbReference>
<dbReference type="Gene3D" id="3.20.20.70">
    <property type="entry name" value="Aldolase class I"/>
    <property type="match status" value="1"/>
</dbReference>
<name>A0A084QQJ6_STAC4</name>
<evidence type="ECO:0000313" key="4">
    <source>
        <dbReference type="Proteomes" id="UP000028524"/>
    </source>
</evidence>
<dbReference type="PANTHER" id="PTHR12128:SF68">
    <property type="entry name" value="DIHYDRODIPICOLINATE SYNTHETASE"/>
    <property type="match status" value="1"/>
</dbReference>
<evidence type="ECO:0000256" key="2">
    <source>
        <dbReference type="ARBA" id="ARBA00023270"/>
    </source>
</evidence>
<evidence type="ECO:0000256" key="1">
    <source>
        <dbReference type="ARBA" id="ARBA00023239"/>
    </source>
</evidence>
<proteinExistence type="predicted"/>
<evidence type="ECO:0000313" key="3">
    <source>
        <dbReference type="EMBL" id="KFA66231.1"/>
    </source>
</evidence>
<keyword evidence="2" id="KW-0704">Schiff base</keyword>
<dbReference type="OrthoDB" id="191315at2759"/>
<dbReference type="STRING" id="1283841.A0A084QQJ6"/>
<keyword evidence="4" id="KW-1185">Reference proteome</keyword>
<evidence type="ECO:0008006" key="5">
    <source>
        <dbReference type="Google" id="ProtNLM"/>
    </source>
</evidence>
<dbReference type="SMART" id="SM01130">
    <property type="entry name" value="DHDPS"/>
    <property type="match status" value="1"/>
</dbReference>
<sequence>MAARIPPDGILVPSPTFFKPLGASSPHPAIDIATQAAHSVHLARSGITGLVLMGSTGEAIHLTRQERFDMIAGVRKALDDAGFPDYPVMAGVLVNGTDEALEWLEDAKKAGAQWGLVLAPGYFGAAASQAGLVDWFTIVADRSPLPVLLYNYPGVTNGVVINPETYVTLAAHPNIVGAKMSHGNVSHHLQVSLHPKIDASKFRVYSGFGQQLGPIVLFNAAGAIDGLGAIFPKTVSRLFRLVSERPAREETLEEARKLQWQVSAAEEYIVRTGVLGIREAICKVLGFGHLEGGRAPLRGRLADGEYDKWSDILGKMTETEKSL</sequence>
<gene>
    <name evidence="3" type="ORF">S40285_05089</name>
</gene>
<dbReference type="PROSITE" id="PS00665">
    <property type="entry name" value="DHDPS_1"/>
    <property type="match status" value="1"/>
</dbReference>
<dbReference type="OMA" id="ETWERIQ"/>
<dbReference type="GO" id="GO:0008840">
    <property type="term" value="F:4-hydroxy-tetrahydrodipicolinate synthase activity"/>
    <property type="evidence" value="ECO:0007669"/>
    <property type="project" value="TreeGrafter"/>
</dbReference>
<dbReference type="InParanoid" id="A0A084QQJ6"/>
<dbReference type="InterPro" id="IPR020624">
    <property type="entry name" value="Schiff_base-form_aldolases_CS"/>
</dbReference>
<keyword evidence="1" id="KW-0456">Lyase</keyword>
<dbReference type="AlphaFoldDB" id="A0A084QQJ6"/>
<reference evidence="3 4" key="1">
    <citation type="journal article" date="2014" name="BMC Genomics">
        <title>Comparative genome sequencing reveals chemotype-specific gene clusters in the toxigenic black mold Stachybotrys.</title>
        <authorList>
            <person name="Semeiks J."/>
            <person name="Borek D."/>
            <person name="Otwinowski Z."/>
            <person name="Grishin N.V."/>
        </authorList>
    </citation>
    <scope>NUCLEOTIDE SEQUENCE [LARGE SCALE GENOMIC DNA]</scope>
    <source>
        <strain evidence="3 4">IBT 40285</strain>
    </source>
</reference>
<dbReference type="HOGENOM" id="CLU_049343_0_0_1"/>